<dbReference type="Gene3D" id="1.20.144.10">
    <property type="entry name" value="Phosphatidic acid phosphatase type 2/haloperoxidase"/>
    <property type="match status" value="1"/>
</dbReference>
<evidence type="ECO:0000259" key="2">
    <source>
        <dbReference type="SMART" id="SM00014"/>
    </source>
</evidence>
<evidence type="ECO:0000313" key="3">
    <source>
        <dbReference type="EMBL" id="CCH86902.1"/>
    </source>
</evidence>
<evidence type="ECO:0000256" key="1">
    <source>
        <dbReference type="SAM" id="Phobius"/>
    </source>
</evidence>
<dbReference type="PANTHER" id="PTHR14969">
    <property type="entry name" value="SPHINGOSINE-1-PHOSPHATE PHOSPHOHYDROLASE"/>
    <property type="match status" value="1"/>
</dbReference>
<accession>I4EU39</accession>
<keyword evidence="4" id="KW-1185">Reference proteome</keyword>
<feature type="transmembrane region" description="Helical" evidence="1">
    <location>
        <begin position="178"/>
        <end position="198"/>
    </location>
</feature>
<dbReference type="PANTHER" id="PTHR14969:SF13">
    <property type="entry name" value="AT30094P"/>
    <property type="match status" value="1"/>
</dbReference>
<feature type="transmembrane region" description="Helical" evidence="1">
    <location>
        <begin position="153"/>
        <end position="171"/>
    </location>
</feature>
<dbReference type="InterPro" id="IPR036938">
    <property type="entry name" value="PAP2/HPO_sf"/>
</dbReference>
<keyword evidence="1" id="KW-0472">Membrane</keyword>
<dbReference type="CDD" id="cd03392">
    <property type="entry name" value="PAP2_like_2"/>
    <property type="match status" value="1"/>
</dbReference>
<feature type="domain" description="Phosphatidic acid phosphatase type 2/haloperoxidase" evidence="2">
    <location>
        <begin position="111"/>
        <end position="225"/>
    </location>
</feature>
<sequence length="245" mass="25713">MSGAGSRSDTGVLAGARVGGGVRTLVAAVVGAFLLVEALLLGLGLMITRVLDDGPVEREELDFENAVLARRTPTWDTVSSWGTVLGATSTVVALTAAGCLVLALRRHGARLPLFLALAVIGETLLFLLAAALLDRVRPPIPQLDVAPPTSSFPSGHTAASVALWVGLALGVSRTRPGLRLRVLCWSLAVALPLFVLLSRLYRGMHWPTDVLASTLFALVWLLLLRAVLLPRASRAEPSGVPALGK</sequence>
<dbReference type="SMART" id="SM00014">
    <property type="entry name" value="acidPPc"/>
    <property type="match status" value="1"/>
</dbReference>
<feature type="transmembrane region" description="Helical" evidence="1">
    <location>
        <begin position="81"/>
        <end position="104"/>
    </location>
</feature>
<gene>
    <name evidence="3" type="ordered locus">MODMU_1453</name>
</gene>
<keyword evidence="1" id="KW-1133">Transmembrane helix</keyword>
<dbReference type="AlphaFoldDB" id="I4EU39"/>
<reference evidence="3 4" key="1">
    <citation type="journal article" date="2012" name="J. Bacteriol.">
        <title>Genome Sequence of Radiation-Resistant Modestobacter marinus Strain BC501, a Representative Actinobacterium That Thrives on Calcareous Stone Surfaces.</title>
        <authorList>
            <person name="Normand P."/>
            <person name="Gury J."/>
            <person name="Pujic P."/>
            <person name="Chouaia B."/>
            <person name="Crotti E."/>
            <person name="Brusetti L."/>
            <person name="Daffonchio D."/>
            <person name="Vacherie B."/>
            <person name="Barbe V."/>
            <person name="Medigue C."/>
            <person name="Calteau A."/>
            <person name="Ghodhbane-Gtari F."/>
            <person name="Essoussi I."/>
            <person name="Nouioui I."/>
            <person name="Abbassi-Ghozzi I."/>
            <person name="Gtari M."/>
        </authorList>
    </citation>
    <scope>NUCLEOTIDE SEQUENCE [LARGE SCALE GENOMIC DNA]</scope>
    <source>
        <strain evidence="4">BC 501</strain>
    </source>
</reference>
<name>I4EU39_MODI5</name>
<feature type="transmembrane region" description="Helical" evidence="1">
    <location>
        <begin position="210"/>
        <end position="228"/>
    </location>
</feature>
<protein>
    <submittedName>
        <fullName evidence="3">Phosphoesterase PA-phosphatase</fullName>
    </submittedName>
</protein>
<dbReference type="SUPFAM" id="SSF48317">
    <property type="entry name" value="Acid phosphatase/Vanadium-dependent haloperoxidase"/>
    <property type="match status" value="1"/>
</dbReference>
<evidence type="ECO:0000313" key="4">
    <source>
        <dbReference type="Proteomes" id="UP000006461"/>
    </source>
</evidence>
<proteinExistence type="predicted"/>
<feature type="transmembrane region" description="Helical" evidence="1">
    <location>
        <begin position="111"/>
        <end position="133"/>
    </location>
</feature>
<feature type="transmembrane region" description="Helical" evidence="1">
    <location>
        <begin position="25"/>
        <end position="47"/>
    </location>
</feature>
<dbReference type="Proteomes" id="UP000006461">
    <property type="component" value="Chromosome"/>
</dbReference>
<keyword evidence="1" id="KW-0812">Transmembrane</keyword>
<dbReference type="STRING" id="477641.MODMU_1453"/>
<dbReference type="EMBL" id="FO203431">
    <property type="protein sequence ID" value="CCH86902.1"/>
    <property type="molecule type" value="Genomic_DNA"/>
</dbReference>
<dbReference type="OrthoDB" id="5289372at2"/>
<dbReference type="Pfam" id="PF01569">
    <property type="entry name" value="PAP2"/>
    <property type="match status" value="1"/>
</dbReference>
<dbReference type="OMA" id="RTRQWWY"/>
<organism evidence="3 4">
    <name type="scientific">Modestobacter italicus (strain DSM 44449 / CECT 9708 / BC 501)</name>
    <dbReference type="NCBI Taxonomy" id="2732864"/>
    <lineage>
        <taxon>Bacteria</taxon>
        <taxon>Bacillati</taxon>
        <taxon>Actinomycetota</taxon>
        <taxon>Actinomycetes</taxon>
        <taxon>Geodermatophilales</taxon>
        <taxon>Geodermatophilaceae</taxon>
        <taxon>Modestobacter</taxon>
    </lineage>
</organism>
<dbReference type="KEGG" id="mmar:MODMU_1453"/>
<dbReference type="eggNOG" id="COG0671">
    <property type="taxonomic scope" value="Bacteria"/>
</dbReference>
<dbReference type="HOGENOM" id="CLU_072573_3_2_11"/>
<dbReference type="InterPro" id="IPR000326">
    <property type="entry name" value="PAP2/HPO"/>
</dbReference>